<comment type="caution">
    <text evidence="1">The sequence shown here is derived from an EMBL/GenBank/DDBJ whole genome shotgun (WGS) entry which is preliminary data.</text>
</comment>
<gene>
    <name evidence="1" type="ORF">HGP28_10380</name>
</gene>
<accession>A0A7X8YHF3</accession>
<name>A0A7X8YHF3_9VIBR</name>
<proteinExistence type="predicted"/>
<organism evidence="1 2">
    <name type="scientific">Vibrio agarilyticus</name>
    <dbReference type="NCBI Taxonomy" id="2726741"/>
    <lineage>
        <taxon>Bacteria</taxon>
        <taxon>Pseudomonadati</taxon>
        <taxon>Pseudomonadota</taxon>
        <taxon>Gammaproteobacteria</taxon>
        <taxon>Vibrionales</taxon>
        <taxon>Vibrionaceae</taxon>
        <taxon>Vibrio</taxon>
    </lineage>
</organism>
<evidence type="ECO:0000313" key="2">
    <source>
        <dbReference type="Proteomes" id="UP000535589"/>
    </source>
</evidence>
<protein>
    <submittedName>
        <fullName evidence="1">Uncharacterized protein</fullName>
    </submittedName>
</protein>
<dbReference type="EMBL" id="JABAIK010000009">
    <property type="protein sequence ID" value="NLS13297.1"/>
    <property type="molecule type" value="Genomic_DNA"/>
</dbReference>
<dbReference type="RefSeq" id="WP_168836394.1">
    <property type="nucleotide sequence ID" value="NZ_JABAIK010000009.1"/>
</dbReference>
<keyword evidence="2" id="KW-1185">Reference proteome</keyword>
<dbReference type="Proteomes" id="UP000535589">
    <property type="component" value="Unassembled WGS sequence"/>
</dbReference>
<evidence type="ECO:0000313" key="1">
    <source>
        <dbReference type="EMBL" id="NLS13297.1"/>
    </source>
</evidence>
<dbReference type="AlphaFoldDB" id="A0A7X8YHF3"/>
<sequence length="69" mass="7844">MSNLLTAIATLFITEKDYLGRNIDEVISRLAAQTESNAHEWAYLRDEKVYENTVSGLKVYPHERCGRAA</sequence>
<reference evidence="1 2" key="1">
    <citation type="submission" date="2020-04" db="EMBL/GenBank/DDBJ databases">
        <title>Vibrio sp. SM6, a novel species isolated from seawater.</title>
        <authorList>
            <person name="Wang X."/>
        </authorList>
    </citation>
    <scope>NUCLEOTIDE SEQUENCE [LARGE SCALE GENOMIC DNA]</scope>
    <source>
        <strain evidence="1 2">SM6</strain>
    </source>
</reference>